<evidence type="ECO:0000313" key="2">
    <source>
        <dbReference type="EMBL" id="KAK4105319.1"/>
    </source>
</evidence>
<feature type="region of interest" description="Disordered" evidence="1">
    <location>
        <begin position="1"/>
        <end position="124"/>
    </location>
</feature>
<sequence length="124" mass="13333">MADTTPSANEPRASRADSTASAISATSSAPPAPDREPAPAREMPLPPPFATKKPVPSWATGGDSSTEHQQQQQQHSAAGRRTSHVLFEGLTAQKRKGDPDSVARRQSFNEQRTAPGFIGQMWNR</sequence>
<accession>A0AAN6QAR1</accession>
<comment type="caution">
    <text evidence="2">The sequence shown here is derived from an EMBL/GenBank/DDBJ whole genome shotgun (WGS) entry which is preliminary data.</text>
</comment>
<proteinExistence type="predicted"/>
<keyword evidence="3" id="KW-1185">Reference proteome</keyword>
<name>A0AAN6QAR1_9PEZI</name>
<reference evidence="2" key="1">
    <citation type="journal article" date="2023" name="Mol. Phylogenet. Evol.">
        <title>Genome-scale phylogeny and comparative genomics of the fungal order Sordariales.</title>
        <authorList>
            <person name="Hensen N."/>
            <person name="Bonometti L."/>
            <person name="Westerberg I."/>
            <person name="Brannstrom I.O."/>
            <person name="Guillou S."/>
            <person name="Cros-Aarteil S."/>
            <person name="Calhoun S."/>
            <person name="Haridas S."/>
            <person name="Kuo A."/>
            <person name="Mondo S."/>
            <person name="Pangilinan J."/>
            <person name="Riley R."/>
            <person name="LaButti K."/>
            <person name="Andreopoulos B."/>
            <person name="Lipzen A."/>
            <person name="Chen C."/>
            <person name="Yan M."/>
            <person name="Daum C."/>
            <person name="Ng V."/>
            <person name="Clum A."/>
            <person name="Steindorff A."/>
            <person name="Ohm R.A."/>
            <person name="Martin F."/>
            <person name="Silar P."/>
            <person name="Natvig D.O."/>
            <person name="Lalanne C."/>
            <person name="Gautier V."/>
            <person name="Ament-Velasquez S.L."/>
            <person name="Kruys A."/>
            <person name="Hutchinson M.I."/>
            <person name="Powell A.J."/>
            <person name="Barry K."/>
            <person name="Miller A.N."/>
            <person name="Grigoriev I.V."/>
            <person name="Debuchy R."/>
            <person name="Gladieux P."/>
            <person name="Hiltunen Thoren M."/>
            <person name="Johannesson H."/>
        </authorList>
    </citation>
    <scope>NUCLEOTIDE SEQUENCE</scope>
    <source>
        <strain evidence="2">CBS 757.83</strain>
    </source>
</reference>
<dbReference type="Proteomes" id="UP001305647">
    <property type="component" value="Unassembled WGS sequence"/>
</dbReference>
<organism evidence="2 3">
    <name type="scientific">Parathielavia hyrcaniae</name>
    <dbReference type="NCBI Taxonomy" id="113614"/>
    <lineage>
        <taxon>Eukaryota</taxon>
        <taxon>Fungi</taxon>
        <taxon>Dikarya</taxon>
        <taxon>Ascomycota</taxon>
        <taxon>Pezizomycotina</taxon>
        <taxon>Sordariomycetes</taxon>
        <taxon>Sordariomycetidae</taxon>
        <taxon>Sordariales</taxon>
        <taxon>Chaetomiaceae</taxon>
        <taxon>Parathielavia</taxon>
    </lineage>
</organism>
<gene>
    <name evidence="2" type="ORF">N658DRAFT_482835</name>
</gene>
<dbReference type="AlphaFoldDB" id="A0AAN6QAR1"/>
<protein>
    <submittedName>
        <fullName evidence="2">Uncharacterized protein</fullName>
    </submittedName>
</protein>
<evidence type="ECO:0000313" key="3">
    <source>
        <dbReference type="Proteomes" id="UP001305647"/>
    </source>
</evidence>
<reference evidence="2" key="2">
    <citation type="submission" date="2023-05" db="EMBL/GenBank/DDBJ databases">
        <authorList>
            <consortium name="Lawrence Berkeley National Laboratory"/>
            <person name="Steindorff A."/>
            <person name="Hensen N."/>
            <person name="Bonometti L."/>
            <person name="Westerberg I."/>
            <person name="Brannstrom I.O."/>
            <person name="Guillou S."/>
            <person name="Cros-Aarteil S."/>
            <person name="Calhoun S."/>
            <person name="Haridas S."/>
            <person name="Kuo A."/>
            <person name="Mondo S."/>
            <person name="Pangilinan J."/>
            <person name="Riley R."/>
            <person name="Labutti K."/>
            <person name="Andreopoulos B."/>
            <person name="Lipzen A."/>
            <person name="Chen C."/>
            <person name="Yanf M."/>
            <person name="Daum C."/>
            <person name="Ng V."/>
            <person name="Clum A."/>
            <person name="Ohm R."/>
            <person name="Martin F."/>
            <person name="Silar P."/>
            <person name="Natvig D."/>
            <person name="Lalanne C."/>
            <person name="Gautier V."/>
            <person name="Ament-Velasquez S.L."/>
            <person name="Kruys A."/>
            <person name="Hutchinson M.I."/>
            <person name="Powell A.J."/>
            <person name="Barry K."/>
            <person name="Miller A.N."/>
            <person name="Grigoriev I.V."/>
            <person name="Debuchy R."/>
            <person name="Gladieux P."/>
            <person name="Thoren M.H."/>
            <person name="Johannesson H."/>
        </authorList>
    </citation>
    <scope>NUCLEOTIDE SEQUENCE</scope>
    <source>
        <strain evidence="2">CBS 757.83</strain>
    </source>
</reference>
<dbReference type="EMBL" id="MU863625">
    <property type="protein sequence ID" value="KAK4105319.1"/>
    <property type="molecule type" value="Genomic_DNA"/>
</dbReference>
<evidence type="ECO:0000256" key="1">
    <source>
        <dbReference type="SAM" id="MobiDB-lite"/>
    </source>
</evidence>
<feature type="compositionally biased region" description="Low complexity" evidence="1">
    <location>
        <begin position="16"/>
        <end position="29"/>
    </location>
</feature>